<reference evidence="1 2" key="1">
    <citation type="submission" date="2015-09" db="EMBL/GenBank/DDBJ databases">
        <authorList>
            <consortium name="Pathogen Informatics"/>
        </authorList>
    </citation>
    <scope>NUCLEOTIDE SEQUENCE [LARGE SCALE GENOMIC DNA]</scope>
    <source>
        <strain evidence="1 2">2789STDY5834846</strain>
    </source>
</reference>
<proteinExistence type="predicted"/>
<evidence type="ECO:0000313" key="1">
    <source>
        <dbReference type="EMBL" id="CUP33865.1"/>
    </source>
</evidence>
<dbReference type="AlphaFoldDB" id="A0A174MIV7"/>
<dbReference type="GeneID" id="69587636"/>
<dbReference type="EMBL" id="CZAE01000010">
    <property type="protein sequence ID" value="CUP33865.1"/>
    <property type="molecule type" value="Genomic_DNA"/>
</dbReference>
<protein>
    <submittedName>
        <fullName evidence="1">Ig domain protein group 2 domain protein</fullName>
    </submittedName>
</protein>
<name>A0A174MIV7_9BACE</name>
<dbReference type="RefSeq" id="WP_055269557.1">
    <property type="nucleotide sequence ID" value="NZ_CABMFH010000010.1"/>
</dbReference>
<dbReference type="Proteomes" id="UP000095606">
    <property type="component" value="Unassembled WGS sequence"/>
</dbReference>
<gene>
    <name evidence="1" type="ORF">ERS852461_02364</name>
</gene>
<accession>A0A3E5GDR7</accession>
<organism evidence="1 2">
    <name type="scientific">Bacteroides faecis</name>
    <dbReference type="NCBI Taxonomy" id="674529"/>
    <lineage>
        <taxon>Bacteria</taxon>
        <taxon>Pseudomonadati</taxon>
        <taxon>Bacteroidota</taxon>
        <taxon>Bacteroidia</taxon>
        <taxon>Bacteroidales</taxon>
        <taxon>Bacteroidaceae</taxon>
        <taxon>Bacteroides</taxon>
    </lineage>
</organism>
<accession>A0A174MIV7</accession>
<evidence type="ECO:0000313" key="2">
    <source>
        <dbReference type="Proteomes" id="UP000095606"/>
    </source>
</evidence>
<sequence length="365" mass="41290">MKTLLTILVISFSLILNSCSNKDDSSESLGYAPETLIGKSLNLSLGPNSIAWALSFFSNGVISMIPSDTSWKIEDTYYIYRKTSENRAELTIEYTIRIIDKMVAHCYEVELLFTSESEGTYKGYDEWESDGKEDSNSLNGNFVVGTGGTQNPEDIMSDESEELYVYLGSANIFPNRASLSISYTNPDKYQTADSYLTAGICYGKSPHPTISDKTTSQKMIDTYYRTVNLSELEPGTVYYLRPYTMNNNKVTYYKETSIETVGKNIKLNLERLNGNTIRLSYSINKSSTYNVTLNVVKMVTPDAIEAAYQLKDFGYKTKGDFETATYTYSGSWGQYDYFSLHAIEKKENITIFYRSKFLYSDGFHG</sequence>